<sequence>MALFVLGIPGVVVWLLLAGSATAMIAKRHPTRSAVWLAVVWCLPILGALCWFVYRVGIRASRRTTAGQRHHS</sequence>
<evidence type="ECO:0000313" key="8">
    <source>
        <dbReference type="Proteomes" id="UP000186438"/>
    </source>
</evidence>
<keyword evidence="5" id="KW-0472">Membrane</keyword>
<evidence type="ECO:0000259" key="6">
    <source>
        <dbReference type="Pfam" id="PF13396"/>
    </source>
</evidence>
<keyword evidence="4" id="KW-1133">Transmembrane helix</keyword>
<protein>
    <recommendedName>
        <fullName evidence="6">Cardiolipin synthase N-terminal domain-containing protein</fullName>
    </recommendedName>
</protein>
<dbReference type="AlphaFoldDB" id="A0A1Q4HYB8"/>
<reference evidence="7 8" key="1">
    <citation type="submission" date="2016-11" db="EMBL/GenBank/DDBJ databases">
        <title>Genome sequences of unsequenced Mycobacteria.</title>
        <authorList>
            <person name="Greninger A.L."/>
            <person name="Fang F."/>
            <person name="Jerome K.R."/>
        </authorList>
    </citation>
    <scope>NUCLEOTIDE SEQUENCE [LARGE SCALE GENOMIC DNA]</scope>
    <source>
        <strain evidence="7 8">M11</strain>
    </source>
</reference>
<dbReference type="Pfam" id="PF13396">
    <property type="entry name" value="PLDc_N"/>
    <property type="match status" value="1"/>
</dbReference>
<evidence type="ECO:0000256" key="1">
    <source>
        <dbReference type="ARBA" id="ARBA00004651"/>
    </source>
</evidence>
<keyword evidence="8" id="KW-1185">Reference proteome</keyword>
<dbReference type="EMBL" id="MPNT01000005">
    <property type="protein sequence ID" value="OJZ74670.1"/>
    <property type="molecule type" value="Genomic_DNA"/>
</dbReference>
<keyword evidence="2" id="KW-1003">Cell membrane</keyword>
<evidence type="ECO:0000256" key="4">
    <source>
        <dbReference type="ARBA" id="ARBA00022989"/>
    </source>
</evidence>
<comment type="subcellular location">
    <subcellularLocation>
        <location evidence="1">Cell membrane</location>
        <topology evidence="1">Multi-pass membrane protein</topology>
    </subcellularLocation>
</comment>
<dbReference type="Proteomes" id="UP000186438">
    <property type="component" value="Unassembled WGS sequence"/>
</dbReference>
<gene>
    <name evidence="7" type="ORF">BRW65_08160</name>
</gene>
<dbReference type="InterPro" id="IPR027379">
    <property type="entry name" value="CLS_N"/>
</dbReference>
<organism evidence="7 8">
    <name type="scientific">Mycobacterium paraffinicum</name>
    <dbReference type="NCBI Taxonomy" id="53378"/>
    <lineage>
        <taxon>Bacteria</taxon>
        <taxon>Bacillati</taxon>
        <taxon>Actinomycetota</taxon>
        <taxon>Actinomycetes</taxon>
        <taxon>Mycobacteriales</taxon>
        <taxon>Mycobacteriaceae</taxon>
        <taxon>Mycobacterium</taxon>
    </lineage>
</organism>
<name>A0A1Q4HYB8_9MYCO</name>
<keyword evidence="3" id="KW-0812">Transmembrane</keyword>
<feature type="domain" description="Cardiolipin synthase N-terminal" evidence="6">
    <location>
        <begin position="24"/>
        <end position="53"/>
    </location>
</feature>
<evidence type="ECO:0000256" key="2">
    <source>
        <dbReference type="ARBA" id="ARBA00022475"/>
    </source>
</evidence>
<accession>A0A1Q4HYB8</accession>
<evidence type="ECO:0000256" key="3">
    <source>
        <dbReference type="ARBA" id="ARBA00022692"/>
    </source>
</evidence>
<evidence type="ECO:0000313" key="7">
    <source>
        <dbReference type="EMBL" id="OJZ74670.1"/>
    </source>
</evidence>
<dbReference type="GO" id="GO:0005886">
    <property type="term" value="C:plasma membrane"/>
    <property type="evidence" value="ECO:0007669"/>
    <property type="project" value="UniProtKB-SubCell"/>
</dbReference>
<evidence type="ECO:0000256" key="5">
    <source>
        <dbReference type="ARBA" id="ARBA00023136"/>
    </source>
</evidence>
<proteinExistence type="predicted"/>
<comment type="caution">
    <text evidence="7">The sequence shown here is derived from an EMBL/GenBank/DDBJ whole genome shotgun (WGS) entry which is preliminary data.</text>
</comment>